<dbReference type="EMBL" id="POUK01000001">
    <property type="protein sequence ID" value="PNF78176.1"/>
    <property type="molecule type" value="Genomic_DNA"/>
</dbReference>
<dbReference type="Proteomes" id="UP000235881">
    <property type="component" value="Unassembled WGS sequence"/>
</dbReference>
<proteinExistence type="predicted"/>
<protein>
    <recommendedName>
        <fullName evidence="4">Beta-ketoadipyl CoA thiolase</fullName>
    </recommendedName>
</protein>
<comment type="caution">
    <text evidence="2">The sequence shown here is derived from an EMBL/GenBank/DDBJ whole genome shotgun (WGS) entry which is preliminary data.</text>
</comment>
<gene>
    <name evidence="2" type="ORF">CXK95_02470</name>
</gene>
<accession>A0A8E2U2N8</accession>
<feature type="coiled-coil region" evidence="1">
    <location>
        <begin position="40"/>
        <end position="67"/>
    </location>
</feature>
<reference evidence="2 3" key="1">
    <citation type="submission" date="2018-01" db="EMBL/GenBank/DDBJ databases">
        <title>Denitrification phenotypes of diverse strains of Pseudomonas stutzeri.</title>
        <authorList>
            <person name="Milligan D.A."/>
            <person name="Bergaust L."/>
            <person name="Bakken L.R."/>
            <person name="Frostegard A."/>
        </authorList>
    </citation>
    <scope>NUCLEOTIDE SEQUENCE [LARGE SCALE GENOMIC DNA]</scope>
    <source>
        <strain evidence="2 3">DSM 50238</strain>
    </source>
</reference>
<evidence type="ECO:0000256" key="1">
    <source>
        <dbReference type="SAM" id="Coils"/>
    </source>
</evidence>
<evidence type="ECO:0000313" key="2">
    <source>
        <dbReference type="EMBL" id="PNF78176.1"/>
    </source>
</evidence>
<organism evidence="2 3">
    <name type="scientific">Stutzerimonas degradans</name>
    <dbReference type="NCBI Taxonomy" id="2968968"/>
    <lineage>
        <taxon>Bacteria</taxon>
        <taxon>Pseudomonadati</taxon>
        <taxon>Pseudomonadota</taxon>
        <taxon>Gammaproteobacteria</taxon>
        <taxon>Pseudomonadales</taxon>
        <taxon>Pseudomonadaceae</taxon>
        <taxon>Stutzerimonas</taxon>
    </lineage>
</organism>
<keyword evidence="3" id="KW-1185">Reference proteome</keyword>
<dbReference type="AlphaFoldDB" id="A0A8E2U2N8"/>
<dbReference type="RefSeq" id="WP_009867834.1">
    <property type="nucleotide sequence ID" value="NZ_CP065721.1"/>
</dbReference>
<evidence type="ECO:0008006" key="4">
    <source>
        <dbReference type="Google" id="ProtNLM"/>
    </source>
</evidence>
<sequence length="70" mass="8416">MTKEQLRIELERQAQRYQDIYGGEVTTYAAKTEPERKPWRKKATLQDRVFQEELQKMEKEKARQEADAQS</sequence>
<name>A0A8E2U2N8_9GAMM</name>
<keyword evidence="1" id="KW-0175">Coiled coil</keyword>
<evidence type="ECO:0000313" key="3">
    <source>
        <dbReference type="Proteomes" id="UP000235881"/>
    </source>
</evidence>